<proteinExistence type="predicted"/>
<dbReference type="OrthoDB" id="5598377at2759"/>
<organism evidence="1">
    <name type="scientific">Rhizopus microsporus var. microsporus</name>
    <dbReference type="NCBI Taxonomy" id="86635"/>
    <lineage>
        <taxon>Eukaryota</taxon>
        <taxon>Fungi</taxon>
        <taxon>Fungi incertae sedis</taxon>
        <taxon>Mucoromycota</taxon>
        <taxon>Mucoromycotina</taxon>
        <taxon>Mucoromycetes</taxon>
        <taxon>Mucorales</taxon>
        <taxon>Mucorineae</taxon>
        <taxon>Rhizopodaceae</taxon>
        <taxon>Rhizopus</taxon>
    </lineage>
</organism>
<evidence type="ECO:0000313" key="1">
    <source>
        <dbReference type="EMBL" id="ORE04959.1"/>
    </source>
</evidence>
<dbReference type="Proteomes" id="UP000242414">
    <property type="component" value="Unassembled WGS sequence"/>
</dbReference>
<dbReference type="AlphaFoldDB" id="A0A1X0QYY3"/>
<evidence type="ECO:0008006" key="2">
    <source>
        <dbReference type="Google" id="ProtNLM"/>
    </source>
</evidence>
<dbReference type="EMBL" id="KV921957">
    <property type="protein sequence ID" value="ORE04959.1"/>
    <property type="molecule type" value="Genomic_DNA"/>
</dbReference>
<dbReference type="VEuPathDB" id="FungiDB:BCV72DRAFT_257034"/>
<accession>A0A1X0QYY3</accession>
<protein>
    <recommendedName>
        <fullName evidence="2">Reverse transcriptase domain-containing protein</fullName>
    </recommendedName>
</protein>
<sequence>MQVSAGVNQVNYLWGELQAYSCSTRNTSQTINTTKGEMLDIVAAFYSTLYLPDSADLSSIDSLLRFLLENLYLSETAQTMLISPITYDGILEGISCCPKRSSPGPGGLSYEILRIIICPSSFVSLLPKCGDLSDLQNWRPISLINTDAKIYTRDS</sequence>
<reference evidence="1" key="1">
    <citation type="journal article" date="2016" name="Proc. Natl. Acad. Sci. U.S.A.">
        <title>Lipid metabolic changes in an early divergent fungus govern the establishment of a mutualistic symbiosis with endobacteria.</title>
        <authorList>
            <person name="Lastovetsky O.A."/>
            <person name="Gaspar M.L."/>
            <person name="Mondo S.J."/>
            <person name="LaButti K.M."/>
            <person name="Sandor L."/>
            <person name="Grigoriev I.V."/>
            <person name="Henry S.A."/>
            <person name="Pawlowska T.E."/>
        </authorList>
    </citation>
    <scope>NUCLEOTIDE SEQUENCE [LARGE SCALE GENOMIC DNA]</scope>
    <source>
        <strain evidence="1">ATCC 52814</strain>
    </source>
</reference>
<gene>
    <name evidence="1" type="ORF">BCV72DRAFT_257034</name>
</gene>
<name>A0A1X0QYY3_RHIZD</name>